<reference evidence="6 7" key="1">
    <citation type="submission" date="2019-12" db="EMBL/GenBank/DDBJ databases">
        <title>Draft genome sequences Bradyrhizobium cajani AMBPC1010, Bradyrhizobium pachyrhizi AMBPC1040 and Bradyrhizobium yuanmingense ALSPC3051, three plant growth promoting strains isolated from nodules of Cajanus cajan L. in Dominican Republic.</title>
        <authorList>
            <person name="Flores-Felix J.D."/>
            <person name="Araujo J."/>
            <person name="Diaz-Alcantara C."/>
            <person name="Gonzalez-Andres F."/>
            <person name="Velazquez E."/>
        </authorList>
    </citation>
    <scope>NUCLEOTIDE SEQUENCE [LARGE SCALE GENOMIC DNA]</scope>
    <source>
        <strain evidence="6 7">1010</strain>
    </source>
</reference>
<dbReference type="EMBL" id="WQNE01000001">
    <property type="protein sequence ID" value="MVT71993.1"/>
    <property type="molecule type" value="Genomic_DNA"/>
</dbReference>
<protein>
    <submittedName>
        <fullName evidence="6">Alcohol dehydrogenase catalytic domain-containing protein</fullName>
    </submittedName>
</protein>
<evidence type="ECO:0000256" key="4">
    <source>
        <dbReference type="RuleBase" id="RU361277"/>
    </source>
</evidence>
<comment type="cofactor">
    <cofactor evidence="4">
        <name>Zn(2+)</name>
        <dbReference type="ChEBI" id="CHEBI:29105"/>
    </cofactor>
</comment>
<dbReference type="InterPro" id="IPR013149">
    <property type="entry name" value="ADH-like_C"/>
</dbReference>
<keyword evidence="1 4" id="KW-0479">Metal-binding</keyword>
<gene>
    <name evidence="6" type="ORF">GPL20_02515</name>
</gene>
<dbReference type="PANTHER" id="PTHR43401:SF5">
    <property type="entry name" value="ALCOHOL DEHYDROGENASE-RELATED"/>
    <property type="match status" value="1"/>
</dbReference>
<evidence type="ECO:0000256" key="1">
    <source>
        <dbReference type="ARBA" id="ARBA00022723"/>
    </source>
</evidence>
<dbReference type="Gene3D" id="3.40.50.720">
    <property type="entry name" value="NAD(P)-binding Rossmann-like Domain"/>
    <property type="match status" value="1"/>
</dbReference>
<accession>A0A844SYH2</accession>
<name>A0A844SYH2_9BRAD</name>
<dbReference type="GO" id="GO:0008270">
    <property type="term" value="F:zinc ion binding"/>
    <property type="evidence" value="ECO:0007669"/>
    <property type="project" value="InterPro"/>
</dbReference>
<dbReference type="InterPro" id="IPR020843">
    <property type="entry name" value="ER"/>
</dbReference>
<keyword evidence="7" id="KW-1185">Reference proteome</keyword>
<dbReference type="Pfam" id="PF00107">
    <property type="entry name" value="ADH_zinc_N"/>
    <property type="match status" value="1"/>
</dbReference>
<evidence type="ECO:0000313" key="6">
    <source>
        <dbReference type="EMBL" id="MVT71993.1"/>
    </source>
</evidence>
<dbReference type="SUPFAM" id="SSF51735">
    <property type="entry name" value="NAD(P)-binding Rossmann-fold domains"/>
    <property type="match status" value="1"/>
</dbReference>
<comment type="similarity">
    <text evidence="4">Belongs to the zinc-containing alcohol dehydrogenase family.</text>
</comment>
<evidence type="ECO:0000256" key="2">
    <source>
        <dbReference type="ARBA" id="ARBA00022833"/>
    </source>
</evidence>
<dbReference type="AlphaFoldDB" id="A0A844SYH2"/>
<comment type="caution">
    <text evidence="6">The sequence shown here is derived from an EMBL/GenBank/DDBJ whole genome shotgun (WGS) entry which is preliminary data.</text>
</comment>
<evidence type="ECO:0000259" key="5">
    <source>
        <dbReference type="SMART" id="SM00829"/>
    </source>
</evidence>
<evidence type="ECO:0000313" key="7">
    <source>
        <dbReference type="Proteomes" id="UP000449969"/>
    </source>
</evidence>
<dbReference type="Gene3D" id="3.90.180.10">
    <property type="entry name" value="Medium-chain alcohol dehydrogenases, catalytic domain"/>
    <property type="match status" value="1"/>
</dbReference>
<keyword evidence="3" id="KW-0560">Oxidoreductase</keyword>
<dbReference type="InterPro" id="IPR002328">
    <property type="entry name" value="ADH_Zn_CS"/>
</dbReference>
<organism evidence="6 7">
    <name type="scientific">Bradyrhizobium cajani</name>
    <dbReference type="NCBI Taxonomy" id="1928661"/>
    <lineage>
        <taxon>Bacteria</taxon>
        <taxon>Pseudomonadati</taxon>
        <taxon>Pseudomonadota</taxon>
        <taxon>Alphaproteobacteria</taxon>
        <taxon>Hyphomicrobiales</taxon>
        <taxon>Nitrobacteraceae</taxon>
        <taxon>Bradyrhizobium</taxon>
    </lineage>
</organism>
<dbReference type="InterPro" id="IPR011032">
    <property type="entry name" value="GroES-like_sf"/>
</dbReference>
<dbReference type="SMART" id="SM00829">
    <property type="entry name" value="PKS_ER"/>
    <property type="match status" value="1"/>
</dbReference>
<dbReference type="SUPFAM" id="SSF50129">
    <property type="entry name" value="GroES-like"/>
    <property type="match status" value="1"/>
</dbReference>
<feature type="domain" description="Enoyl reductase (ER)" evidence="5">
    <location>
        <begin position="10"/>
        <end position="332"/>
    </location>
</feature>
<dbReference type="InterPro" id="IPR013154">
    <property type="entry name" value="ADH-like_N"/>
</dbReference>
<dbReference type="PROSITE" id="PS00059">
    <property type="entry name" value="ADH_ZINC"/>
    <property type="match status" value="1"/>
</dbReference>
<dbReference type="Proteomes" id="UP000449969">
    <property type="component" value="Unassembled WGS sequence"/>
</dbReference>
<proteinExistence type="inferred from homology"/>
<dbReference type="OrthoDB" id="9809185at2"/>
<sequence length="343" mass="36411">MKAAIFEQLGKPLRIGSVADPKPGHGQVLLKICRCGICGSDLHMTEDPTFALNAGAVIGHEFSGEVLEVGRDVTEFAVGDHVSAAPLKGCGNCSSCKVGEPAWCHDTMQLIGGGYAEYAALDAIQCRRLPWGISAADGALAEPLAVALHGVMRAAMKPGERVLIVGAGPIGLAVAFWARRLGAIRVAIADLHDHQQERAMSLGATGFVLSGDDMTARVAQACGGAPDIVFECVGKPGLIDHCIGLVRPRGRVLVLGLCTVPDRMDSFRAISKEVQVIMSVFFDMHEFAQAIEALDSGRYRPQNLVSDVVSLDAMPGTFEALRKRTTQCKVLVDPFALTPDRSL</sequence>
<keyword evidence="2 4" id="KW-0862">Zinc</keyword>
<dbReference type="RefSeq" id="WP_157327330.1">
    <property type="nucleotide sequence ID" value="NZ_JANADL010000009.1"/>
</dbReference>
<dbReference type="Pfam" id="PF08240">
    <property type="entry name" value="ADH_N"/>
    <property type="match status" value="1"/>
</dbReference>
<dbReference type="InterPro" id="IPR050129">
    <property type="entry name" value="Zn_alcohol_dh"/>
</dbReference>
<evidence type="ECO:0000256" key="3">
    <source>
        <dbReference type="ARBA" id="ARBA00023002"/>
    </source>
</evidence>
<dbReference type="GO" id="GO:0016616">
    <property type="term" value="F:oxidoreductase activity, acting on the CH-OH group of donors, NAD or NADP as acceptor"/>
    <property type="evidence" value="ECO:0007669"/>
    <property type="project" value="UniProtKB-ARBA"/>
</dbReference>
<dbReference type="InterPro" id="IPR036291">
    <property type="entry name" value="NAD(P)-bd_dom_sf"/>
</dbReference>
<dbReference type="PANTHER" id="PTHR43401">
    <property type="entry name" value="L-THREONINE 3-DEHYDROGENASE"/>
    <property type="match status" value="1"/>
</dbReference>